<dbReference type="InterPro" id="IPR009061">
    <property type="entry name" value="DNA-bd_dom_put_sf"/>
</dbReference>
<evidence type="ECO:0000256" key="1">
    <source>
        <dbReference type="ARBA" id="ARBA00023125"/>
    </source>
</evidence>
<dbReference type="Proteomes" id="UP000467124">
    <property type="component" value="Unassembled WGS sequence"/>
</dbReference>
<gene>
    <name evidence="3" type="ORF">GTW20_24650</name>
</gene>
<sequence>MDEPPRLRPIDLARAAGISTQQVRNHADEGLLPPTERTESGYRVFTPRHRRALLTFRALYAACGSDVSRRIMHALNDDDLPTALALLDSSHAELHHQRLALDETAKALTAIADRDTGAPAPPTGDLRIGEVAAHLGVRTSTLRVWEQAGLLDPARERVTGHRLYTPTDVRLARIVRLLRQVHYPLPDIGPILRELGRTGDSGSLRVALDRRAHDLDRRSRALLTAAAHLHDHLDHP</sequence>
<dbReference type="InterPro" id="IPR047057">
    <property type="entry name" value="MerR_fam"/>
</dbReference>
<evidence type="ECO:0000313" key="3">
    <source>
        <dbReference type="EMBL" id="MYR35364.1"/>
    </source>
</evidence>
<dbReference type="SMART" id="SM00422">
    <property type="entry name" value="HTH_MERR"/>
    <property type="match status" value="2"/>
</dbReference>
<reference evidence="3 4" key="1">
    <citation type="journal article" date="2019" name="Nat. Commun.">
        <title>The antimicrobial potential of Streptomyces from insect microbiomes.</title>
        <authorList>
            <person name="Chevrette M.G."/>
            <person name="Carlson C.M."/>
            <person name="Ortega H.E."/>
            <person name="Thomas C."/>
            <person name="Ananiev G.E."/>
            <person name="Barns K.J."/>
            <person name="Book A.J."/>
            <person name="Cagnazzo J."/>
            <person name="Carlos C."/>
            <person name="Flanigan W."/>
            <person name="Grubbs K.J."/>
            <person name="Horn H.A."/>
            <person name="Hoffmann F.M."/>
            <person name="Klassen J.L."/>
            <person name="Knack J.J."/>
            <person name="Lewin G.R."/>
            <person name="McDonald B.R."/>
            <person name="Muller L."/>
            <person name="Melo W.G.P."/>
            <person name="Pinto-Tomas A.A."/>
            <person name="Schmitz A."/>
            <person name="Wendt-Pienkowski E."/>
            <person name="Wildman S."/>
            <person name="Zhao M."/>
            <person name="Zhang F."/>
            <person name="Bugni T.S."/>
            <person name="Andes D.R."/>
            <person name="Pupo M.T."/>
            <person name="Currie C.R."/>
        </authorList>
    </citation>
    <scope>NUCLEOTIDE SEQUENCE [LARGE SCALE GENOMIC DNA]</scope>
    <source>
        <strain evidence="3 4">SID5840</strain>
    </source>
</reference>
<dbReference type="Gene3D" id="1.10.1660.10">
    <property type="match status" value="2"/>
</dbReference>
<dbReference type="Pfam" id="PF13411">
    <property type="entry name" value="MerR_1"/>
    <property type="match status" value="1"/>
</dbReference>
<evidence type="ECO:0000313" key="4">
    <source>
        <dbReference type="Proteomes" id="UP000467124"/>
    </source>
</evidence>
<name>A0A7K2IZY6_9ACTN</name>
<evidence type="ECO:0000259" key="2">
    <source>
        <dbReference type="PROSITE" id="PS50937"/>
    </source>
</evidence>
<dbReference type="RefSeq" id="WP_017534915.1">
    <property type="nucleotide sequence ID" value="NZ_JBEXQO010000007.1"/>
</dbReference>
<feature type="domain" description="HTH merR-type" evidence="2">
    <location>
        <begin position="12"/>
        <end position="46"/>
    </location>
</feature>
<dbReference type="GO" id="GO:0003700">
    <property type="term" value="F:DNA-binding transcription factor activity"/>
    <property type="evidence" value="ECO:0007669"/>
    <property type="project" value="InterPro"/>
</dbReference>
<dbReference type="PANTHER" id="PTHR30204:SF93">
    <property type="entry name" value="HTH MERR-TYPE DOMAIN-CONTAINING PROTEIN"/>
    <property type="match status" value="1"/>
</dbReference>
<dbReference type="EMBL" id="WWHY01000001">
    <property type="protein sequence ID" value="MYR35364.1"/>
    <property type="molecule type" value="Genomic_DNA"/>
</dbReference>
<dbReference type="InterPro" id="IPR000551">
    <property type="entry name" value="MerR-type_HTH_dom"/>
</dbReference>
<feature type="domain" description="HTH merR-type" evidence="2">
    <location>
        <begin position="125"/>
        <end position="194"/>
    </location>
</feature>
<dbReference type="PROSITE" id="PS50937">
    <property type="entry name" value="HTH_MERR_2"/>
    <property type="match status" value="2"/>
</dbReference>
<dbReference type="SUPFAM" id="SSF46955">
    <property type="entry name" value="Putative DNA-binding domain"/>
    <property type="match status" value="2"/>
</dbReference>
<dbReference type="AlphaFoldDB" id="A0A7K2IZY6"/>
<dbReference type="Pfam" id="PF00376">
    <property type="entry name" value="MerR"/>
    <property type="match status" value="1"/>
</dbReference>
<keyword evidence="1" id="KW-0238">DNA-binding</keyword>
<accession>A0A7K2IZY6</accession>
<organism evidence="3 4">
    <name type="scientific">Nocardiopsis alba</name>
    <dbReference type="NCBI Taxonomy" id="53437"/>
    <lineage>
        <taxon>Bacteria</taxon>
        <taxon>Bacillati</taxon>
        <taxon>Actinomycetota</taxon>
        <taxon>Actinomycetes</taxon>
        <taxon>Streptosporangiales</taxon>
        <taxon>Nocardiopsidaceae</taxon>
        <taxon>Nocardiopsis</taxon>
    </lineage>
</organism>
<proteinExistence type="predicted"/>
<comment type="caution">
    <text evidence="3">The sequence shown here is derived from an EMBL/GenBank/DDBJ whole genome shotgun (WGS) entry which is preliminary data.</text>
</comment>
<dbReference type="PANTHER" id="PTHR30204">
    <property type="entry name" value="REDOX-CYCLING DRUG-SENSING TRANSCRIPTIONAL ACTIVATOR SOXR"/>
    <property type="match status" value="1"/>
</dbReference>
<dbReference type="GO" id="GO:0003677">
    <property type="term" value="F:DNA binding"/>
    <property type="evidence" value="ECO:0007669"/>
    <property type="project" value="UniProtKB-KW"/>
</dbReference>
<protein>
    <submittedName>
        <fullName evidence="3">MerR family transcriptional regulator</fullName>
    </submittedName>
</protein>